<name>A0A817SXJ5_9BILA</name>
<dbReference type="EMBL" id="CAJOBP010004399">
    <property type="protein sequence ID" value="CAF4439072.1"/>
    <property type="molecule type" value="Genomic_DNA"/>
</dbReference>
<comment type="caution">
    <text evidence="1">The sequence shown here is derived from an EMBL/GenBank/DDBJ whole genome shotgun (WGS) entry which is preliminary data.</text>
</comment>
<sequence>MKYGFGSFENLKELNANNDVINFGDYGMDLRLGRRENVDPKANKMPGWSPYAFSLDNPISISDPDGDCPSCIIGGLIGAAVDYGTQVASNYIEGKGNIFTDNINLTSIGVAAVEGFVTSGASVAKNVGAKIAIKTAATIISNTVEIKTSKDGLKVKVEKDVVNIAKNSLIDATVDGAAKAITPGAKTIQKQLSKTGFNKGQVAKTVKSGLNSANIDVTRKINDAVKTGADKLVKGTSEAISTTGESTIKAKTNATKDKVKAATDRQ</sequence>
<evidence type="ECO:0000313" key="3">
    <source>
        <dbReference type="EMBL" id="CAF4439072.1"/>
    </source>
</evidence>
<dbReference type="Proteomes" id="UP000663833">
    <property type="component" value="Unassembled WGS sequence"/>
</dbReference>
<evidence type="ECO:0000313" key="5">
    <source>
        <dbReference type="Proteomes" id="UP000663825"/>
    </source>
</evidence>
<dbReference type="Proteomes" id="UP000663825">
    <property type="component" value="Unassembled WGS sequence"/>
</dbReference>
<gene>
    <name evidence="4" type="ORF">HFQ381_LOCUS27901</name>
    <name evidence="2" type="ORF">LUA448_LOCUS23866</name>
    <name evidence="1" type="ORF">TIS948_LOCUS18607</name>
    <name evidence="3" type="ORF">UJA718_LOCUS21945</name>
</gene>
<reference evidence="1" key="1">
    <citation type="submission" date="2021-02" db="EMBL/GenBank/DDBJ databases">
        <authorList>
            <person name="Nowell W R."/>
        </authorList>
    </citation>
    <scope>NUCLEOTIDE SEQUENCE</scope>
</reference>
<dbReference type="EMBL" id="CAJNXB010003261">
    <property type="protein sequence ID" value="CAF3303922.1"/>
    <property type="molecule type" value="Genomic_DNA"/>
</dbReference>
<evidence type="ECO:0000313" key="2">
    <source>
        <dbReference type="EMBL" id="CAF3478474.1"/>
    </source>
</evidence>
<dbReference type="Proteomes" id="UP000663851">
    <property type="component" value="Unassembled WGS sequence"/>
</dbReference>
<dbReference type="Proteomes" id="UP000663873">
    <property type="component" value="Unassembled WGS sequence"/>
</dbReference>
<dbReference type="EMBL" id="CAJOBO010003771">
    <property type="protein sequence ID" value="CAF4502867.1"/>
    <property type="molecule type" value="Genomic_DNA"/>
</dbReference>
<dbReference type="AlphaFoldDB" id="A0A817SXJ5"/>
<proteinExistence type="predicted"/>
<organism evidence="1 5">
    <name type="scientific">Rotaria socialis</name>
    <dbReference type="NCBI Taxonomy" id="392032"/>
    <lineage>
        <taxon>Eukaryota</taxon>
        <taxon>Metazoa</taxon>
        <taxon>Spiralia</taxon>
        <taxon>Gnathifera</taxon>
        <taxon>Rotifera</taxon>
        <taxon>Eurotatoria</taxon>
        <taxon>Bdelloidea</taxon>
        <taxon>Philodinida</taxon>
        <taxon>Philodinidae</taxon>
        <taxon>Rotaria</taxon>
    </lineage>
</organism>
<dbReference type="EMBL" id="CAJNYD010003111">
    <property type="protein sequence ID" value="CAF3478474.1"/>
    <property type="molecule type" value="Genomic_DNA"/>
</dbReference>
<keyword evidence="6" id="KW-1185">Reference proteome</keyword>
<protein>
    <recommendedName>
        <fullName evidence="7">RHS repeat-associated core domain-containing protein</fullName>
    </recommendedName>
</protein>
<evidence type="ECO:0008006" key="7">
    <source>
        <dbReference type="Google" id="ProtNLM"/>
    </source>
</evidence>
<evidence type="ECO:0000313" key="1">
    <source>
        <dbReference type="EMBL" id="CAF3303922.1"/>
    </source>
</evidence>
<evidence type="ECO:0000313" key="6">
    <source>
        <dbReference type="Proteomes" id="UP000663873"/>
    </source>
</evidence>
<evidence type="ECO:0000313" key="4">
    <source>
        <dbReference type="EMBL" id="CAF4502867.1"/>
    </source>
</evidence>
<accession>A0A817SXJ5</accession>